<reference evidence="3 4" key="1">
    <citation type="submission" date="2020-04" db="EMBL/GenBank/DDBJ databases">
        <authorList>
            <person name="Wallbank WR R."/>
            <person name="Pardo Diaz C."/>
            <person name="Kozak K."/>
            <person name="Martin S."/>
            <person name="Jiggins C."/>
            <person name="Moest M."/>
            <person name="Warren A I."/>
            <person name="Byers J.R.P. K."/>
            <person name="Montejo-Kovacevich G."/>
            <person name="Yen C E."/>
        </authorList>
    </citation>
    <scope>NUCLEOTIDE SEQUENCE [LARGE SCALE GENOMIC DNA]</scope>
</reference>
<proteinExistence type="predicted"/>
<dbReference type="InterPro" id="IPR001254">
    <property type="entry name" value="Trypsin_dom"/>
</dbReference>
<feature type="region of interest" description="Disordered" evidence="1">
    <location>
        <begin position="256"/>
        <end position="287"/>
    </location>
</feature>
<name>A0A8S1BN12_ARCPL</name>
<dbReference type="InterPro" id="IPR051333">
    <property type="entry name" value="CLIP_Serine_Protease"/>
</dbReference>
<evidence type="ECO:0000256" key="1">
    <source>
        <dbReference type="SAM" id="MobiDB-lite"/>
    </source>
</evidence>
<evidence type="ECO:0000259" key="2">
    <source>
        <dbReference type="PROSITE" id="PS50240"/>
    </source>
</evidence>
<dbReference type="SUPFAM" id="SSF50494">
    <property type="entry name" value="Trypsin-like serine proteases"/>
    <property type="match status" value="1"/>
</dbReference>
<dbReference type="GO" id="GO:0004252">
    <property type="term" value="F:serine-type endopeptidase activity"/>
    <property type="evidence" value="ECO:0007669"/>
    <property type="project" value="InterPro"/>
</dbReference>
<dbReference type="PROSITE" id="PS50240">
    <property type="entry name" value="TRYPSIN_DOM"/>
    <property type="match status" value="1"/>
</dbReference>
<keyword evidence="4" id="KW-1185">Reference proteome</keyword>
<dbReference type="PANTHER" id="PTHR24260:SF136">
    <property type="entry name" value="GH08193P-RELATED"/>
    <property type="match status" value="1"/>
</dbReference>
<dbReference type="Gene3D" id="2.40.10.10">
    <property type="entry name" value="Trypsin-like serine proteases"/>
    <property type="match status" value="3"/>
</dbReference>
<sequence length="287" mass="32972">MVGDIAVVKVEDDFNFQRKIRGCDYIPKKVYYNNQSIDLEKGGTVGSLAGWDITPLQDVMEKINNSRDLLETDTIVLSKKTCLKSWDQRYHFVINDHMICTRDNDDEETMSAICLEREVSCKELEYSRENQESEEDRRRMIIEPSELEVDTAAHLDSRRKGHRVASGGFCENDHGGPLIVGRGQSSVVVGIMSACRTKHITKKCYGPYLYTSVYKYRNLISCAIEKELEPTCKKLLRTTKTRVVETLFDWSKHPDGPADSNKVRKLHNQKDVPTSFRGFKNEETDYK</sequence>
<protein>
    <recommendedName>
        <fullName evidence="2">Peptidase S1 domain-containing protein</fullName>
    </recommendedName>
</protein>
<organism evidence="3 4">
    <name type="scientific">Arctia plantaginis</name>
    <name type="common">Wood tiger moth</name>
    <name type="synonym">Phalaena plantaginis</name>
    <dbReference type="NCBI Taxonomy" id="874455"/>
    <lineage>
        <taxon>Eukaryota</taxon>
        <taxon>Metazoa</taxon>
        <taxon>Ecdysozoa</taxon>
        <taxon>Arthropoda</taxon>
        <taxon>Hexapoda</taxon>
        <taxon>Insecta</taxon>
        <taxon>Pterygota</taxon>
        <taxon>Neoptera</taxon>
        <taxon>Endopterygota</taxon>
        <taxon>Lepidoptera</taxon>
        <taxon>Glossata</taxon>
        <taxon>Ditrysia</taxon>
        <taxon>Noctuoidea</taxon>
        <taxon>Erebidae</taxon>
        <taxon>Arctiinae</taxon>
        <taxon>Arctia</taxon>
    </lineage>
</organism>
<dbReference type="InterPro" id="IPR043504">
    <property type="entry name" value="Peptidase_S1_PA_chymotrypsin"/>
</dbReference>
<gene>
    <name evidence="3" type="ORF">APLA_LOCUS16425</name>
</gene>
<comment type="caution">
    <text evidence="3">The sequence shown here is derived from an EMBL/GenBank/DDBJ whole genome shotgun (WGS) entry which is preliminary data.</text>
</comment>
<dbReference type="EMBL" id="CADEBC010000598">
    <property type="protein sequence ID" value="CAB3258350.1"/>
    <property type="molecule type" value="Genomic_DNA"/>
</dbReference>
<dbReference type="PANTHER" id="PTHR24260">
    <property type="match status" value="1"/>
</dbReference>
<dbReference type="Proteomes" id="UP000494106">
    <property type="component" value="Unassembled WGS sequence"/>
</dbReference>
<evidence type="ECO:0000313" key="4">
    <source>
        <dbReference type="Proteomes" id="UP000494106"/>
    </source>
</evidence>
<accession>A0A8S1BN12</accession>
<dbReference type="InterPro" id="IPR009003">
    <property type="entry name" value="Peptidase_S1_PA"/>
</dbReference>
<dbReference type="GO" id="GO:0006508">
    <property type="term" value="P:proteolysis"/>
    <property type="evidence" value="ECO:0007669"/>
    <property type="project" value="InterPro"/>
</dbReference>
<evidence type="ECO:0000313" key="3">
    <source>
        <dbReference type="EMBL" id="CAB3258350.1"/>
    </source>
</evidence>
<dbReference type="AlphaFoldDB" id="A0A8S1BN12"/>
<feature type="domain" description="Peptidase S1" evidence="2">
    <location>
        <begin position="1"/>
        <end position="225"/>
    </location>
</feature>
<dbReference type="OrthoDB" id="8033859at2759"/>